<dbReference type="Proteomes" id="UP001482620">
    <property type="component" value="Unassembled WGS sequence"/>
</dbReference>
<keyword evidence="1" id="KW-1133">Transmembrane helix</keyword>
<evidence type="ECO:0000313" key="2">
    <source>
        <dbReference type="EMBL" id="MEQ2230087.1"/>
    </source>
</evidence>
<reference evidence="2 3" key="1">
    <citation type="submission" date="2021-06" db="EMBL/GenBank/DDBJ databases">
        <authorList>
            <person name="Palmer J.M."/>
        </authorList>
    </citation>
    <scope>NUCLEOTIDE SEQUENCE [LARGE SCALE GENOMIC DNA]</scope>
    <source>
        <strain evidence="3">if_2019</strain>
        <tissue evidence="2">Muscle</tissue>
    </source>
</reference>
<name>A0ABV0TB18_9TELE</name>
<sequence length="104" mass="11389">TYSDDSAVAPGQQIGTTERTDCTFCIFDVCSNMLHIFYKSVVGSVISSAIICWGSSIRARDLKRLRCAKMDVSQNEEYHGQPIPLVSVAGFIFSSALRLLCGFS</sequence>
<evidence type="ECO:0000256" key="1">
    <source>
        <dbReference type="SAM" id="Phobius"/>
    </source>
</evidence>
<dbReference type="EMBL" id="JAHRIQ010026348">
    <property type="protein sequence ID" value="MEQ2230087.1"/>
    <property type="molecule type" value="Genomic_DNA"/>
</dbReference>
<proteinExistence type="predicted"/>
<organism evidence="2 3">
    <name type="scientific">Ilyodon furcidens</name>
    <name type="common">goldbreast splitfin</name>
    <dbReference type="NCBI Taxonomy" id="33524"/>
    <lineage>
        <taxon>Eukaryota</taxon>
        <taxon>Metazoa</taxon>
        <taxon>Chordata</taxon>
        <taxon>Craniata</taxon>
        <taxon>Vertebrata</taxon>
        <taxon>Euteleostomi</taxon>
        <taxon>Actinopterygii</taxon>
        <taxon>Neopterygii</taxon>
        <taxon>Teleostei</taxon>
        <taxon>Neoteleostei</taxon>
        <taxon>Acanthomorphata</taxon>
        <taxon>Ovalentaria</taxon>
        <taxon>Atherinomorphae</taxon>
        <taxon>Cyprinodontiformes</taxon>
        <taxon>Goodeidae</taxon>
        <taxon>Ilyodon</taxon>
    </lineage>
</organism>
<accession>A0ABV0TB18</accession>
<protein>
    <submittedName>
        <fullName evidence="2">Uncharacterized protein</fullName>
    </submittedName>
</protein>
<feature type="transmembrane region" description="Helical" evidence="1">
    <location>
        <begin position="36"/>
        <end position="56"/>
    </location>
</feature>
<comment type="caution">
    <text evidence="2">The sequence shown here is derived from an EMBL/GenBank/DDBJ whole genome shotgun (WGS) entry which is preliminary data.</text>
</comment>
<feature type="non-terminal residue" evidence="2">
    <location>
        <position position="1"/>
    </location>
</feature>
<keyword evidence="1" id="KW-0812">Transmembrane</keyword>
<evidence type="ECO:0000313" key="3">
    <source>
        <dbReference type="Proteomes" id="UP001482620"/>
    </source>
</evidence>
<gene>
    <name evidence="2" type="ORF">ILYODFUR_025737</name>
</gene>
<keyword evidence="1" id="KW-0472">Membrane</keyword>
<keyword evidence="3" id="KW-1185">Reference proteome</keyword>